<protein>
    <submittedName>
        <fullName evidence="3">Uncharacterized protein</fullName>
    </submittedName>
</protein>
<evidence type="ECO:0000313" key="5">
    <source>
        <dbReference type="Proteomes" id="UP000663832"/>
    </source>
</evidence>
<feature type="chain" id="PRO_5035605318" evidence="2">
    <location>
        <begin position="17"/>
        <end position="141"/>
    </location>
</feature>
<evidence type="ECO:0000313" key="6">
    <source>
        <dbReference type="Proteomes" id="UP000663877"/>
    </source>
</evidence>
<evidence type="ECO:0000256" key="2">
    <source>
        <dbReference type="SAM" id="SignalP"/>
    </source>
</evidence>
<sequence length="141" mass="16170">MHLSSIFLLFCVSISAVSPYFWDNLKWPPWKSSDFTSTNGTCSYFVQHPDRAEIAIDKINKTLHITNEMAQIFASTINYLNIPDNQEKLTNSTSTCSTFFNEVKDGLVADMKNNNSTLQNAENKAEEIFNNFQDIFKNLFH</sequence>
<name>A0A814ZQX0_9BILA</name>
<keyword evidence="2" id="KW-0732">Signal</keyword>
<keyword evidence="5" id="KW-1185">Reference proteome</keyword>
<gene>
    <name evidence="3" type="ORF">BJG266_LOCUS29367</name>
    <name evidence="4" type="ORF">QVE165_LOCUS45564</name>
</gene>
<dbReference type="Proteomes" id="UP000663832">
    <property type="component" value="Unassembled WGS sequence"/>
</dbReference>
<keyword evidence="1" id="KW-0175">Coiled coil</keyword>
<accession>A0A814ZQX0</accession>
<dbReference type="EMBL" id="CAJNOM010000646">
    <property type="protein sequence ID" value="CAF1531518.1"/>
    <property type="molecule type" value="Genomic_DNA"/>
</dbReference>
<comment type="caution">
    <text evidence="3">The sequence shown here is derived from an EMBL/GenBank/DDBJ whole genome shotgun (WGS) entry which is preliminary data.</text>
</comment>
<dbReference type="Proteomes" id="UP000663877">
    <property type="component" value="Unassembled WGS sequence"/>
</dbReference>
<dbReference type="AlphaFoldDB" id="A0A814ZQX0"/>
<organism evidence="3 6">
    <name type="scientific">Adineta steineri</name>
    <dbReference type="NCBI Taxonomy" id="433720"/>
    <lineage>
        <taxon>Eukaryota</taxon>
        <taxon>Metazoa</taxon>
        <taxon>Spiralia</taxon>
        <taxon>Gnathifera</taxon>
        <taxon>Rotifera</taxon>
        <taxon>Eurotatoria</taxon>
        <taxon>Bdelloidea</taxon>
        <taxon>Adinetida</taxon>
        <taxon>Adinetidae</taxon>
        <taxon>Adineta</taxon>
    </lineage>
</organism>
<dbReference type="EMBL" id="CAJNOI010000333">
    <property type="protein sequence ID" value="CAF1246884.1"/>
    <property type="molecule type" value="Genomic_DNA"/>
</dbReference>
<evidence type="ECO:0000313" key="3">
    <source>
        <dbReference type="EMBL" id="CAF1246884.1"/>
    </source>
</evidence>
<dbReference type="OrthoDB" id="9993963at2759"/>
<feature type="signal peptide" evidence="2">
    <location>
        <begin position="1"/>
        <end position="16"/>
    </location>
</feature>
<reference evidence="3" key="1">
    <citation type="submission" date="2021-02" db="EMBL/GenBank/DDBJ databases">
        <authorList>
            <person name="Nowell W R."/>
        </authorList>
    </citation>
    <scope>NUCLEOTIDE SEQUENCE</scope>
</reference>
<evidence type="ECO:0000256" key="1">
    <source>
        <dbReference type="SAM" id="Coils"/>
    </source>
</evidence>
<proteinExistence type="predicted"/>
<feature type="coiled-coil region" evidence="1">
    <location>
        <begin position="104"/>
        <end position="138"/>
    </location>
</feature>
<evidence type="ECO:0000313" key="4">
    <source>
        <dbReference type="EMBL" id="CAF1531518.1"/>
    </source>
</evidence>